<gene>
    <name evidence="1" type="ORF">LY02_00972</name>
</gene>
<evidence type="ECO:0000313" key="1">
    <source>
        <dbReference type="EMBL" id="PRX15749.1"/>
    </source>
</evidence>
<dbReference type="RefSeq" id="WP_146128646.1">
    <property type="nucleotide sequence ID" value="NZ_JPJI01000032.1"/>
</dbReference>
<name>A0ABX5E9M8_NONUL</name>
<evidence type="ECO:0000313" key="2">
    <source>
        <dbReference type="Proteomes" id="UP000239997"/>
    </source>
</evidence>
<accession>A0ABX5E9M8</accession>
<comment type="caution">
    <text evidence="1">The sequence shown here is derived from an EMBL/GenBank/DDBJ whole genome shotgun (WGS) entry which is preliminary data.</text>
</comment>
<reference evidence="1 2" key="1">
    <citation type="submission" date="2018-03" db="EMBL/GenBank/DDBJ databases">
        <title>Genomic Encyclopedia of Archaeal and Bacterial Type Strains, Phase II (KMG-II): from individual species to whole genera.</title>
        <authorList>
            <person name="Goeker M."/>
        </authorList>
    </citation>
    <scope>NUCLEOTIDE SEQUENCE [LARGE SCALE GENOMIC DNA]</scope>
    <source>
        <strain evidence="1 2">DSM 22727</strain>
    </source>
</reference>
<proteinExistence type="predicted"/>
<organism evidence="1 2">
    <name type="scientific">Nonlabens ulvanivorans</name>
    <name type="common">Persicivirga ulvanivorans</name>
    <dbReference type="NCBI Taxonomy" id="906888"/>
    <lineage>
        <taxon>Bacteria</taxon>
        <taxon>Pseudomonadati</taxon>
        <taxon>Bacteroidota</taxon>
        <taxon>Flavobacteriia</taxon>
        <taxon>Flavobacteriales</taxon>
        <taxon>Flavobacteriaceae</taxon>
        <taxon>Nonlabens</taxon>
    </lineage>
</organism>
<dbReference type="Proteomes" id="UP000239997">
    <property type="component" value="Unassembled WGS sequence"/>
</dbReference>
<sequence length="79" mass="9153">MSIVQEVTWNVDTETTKSEVHLNDLTYTRNYITLDNNNFEIKAKSAFILGNNNLELVRLTHLKTSTFESNPKDLLSFFN</sequence>
<keyword evidence="2" id="KW-1185">Reference proteome</keyword>
<protein>
    <submittedName>
        <fullName evidence="1">Uncharacterized protein</fullName>
    </submittedName>
</protein>
<dbReference type="EMBL" id="PVNA01000001">
    <property type="protein sequence ID" value="PRX15749.1"/>
    <property type="molecule type" value="Genomic_DNA"/>
</dbReference>